<keyword evidence="2" id="KW-1185">Reference proteome</keyword>
<dbReference type="Pfam" id="PF13366">
    <property type="entry name" value="PDDEXK_3"/>
    <property type="match status" value="1"/>
</dbReference>
<name>A0A5C6BLY0_9PLAN</name>
<dbReference type="AlphaFoldDB" id="A0A5C6BLY0"/>
<reference evidence="1 2" key="1">
    <citation type="submission" date="2019-02" db="EMBL/GenBank/DDBJ databases">
        <title>Deep-cultivation of Planctomycetes and their phenomic and genomic characterization uncovers novel biology.</title>
        <authorList>
            <person name="Wiegand S."/>
            <person name="Jogler M."/>
            <person name="Boedeker C."/>
            <person name="Pinto D."/>
            <person name="Vollmers J."/>
            <person name="Rivas-Marin E."/>
            <person name="Kohn T."/>
            <person name="Peeters S.H."/>
            <person name="Heuer A."/>
            <person name="Rast P."/>
            <person name="Oberbeckmann S."/>
            <person name="Bunk B."/>
            <person name="Jeske O."/>
            <person name="Meyerdierks A."/>
            <person name="Storesund J.E."/>
            <person name="Kallscheuer N."/>
            <person name="Luecker S."/>
            <person name="Lage O.M."/>
            <person name="Pohl T."/>
            <person name="Merkel B.J."/>
            <person name="Hornburger P."/>
            <person name="Mueller R.-W."/>
            <person name="Bruemmer F."/>
            <person name="Labrenz M."/>
            <person name="Spormann A.M."/>
            <person name="Op Den Camp H."/>
            <person name="Overmann J."/>
            <person name="Amann R."/>
            <person name="Jetten M.S.M."/>
            <person name="Mascher T."/>
            <person name="Medema M.H."/>
            <person name="Devos D.P."/>
            <person name="Kaster A.-K."/>
            <person name="Ovreas L."/>
            <person name="Rohde M."/>
            <person name="Galperin M.Y."/>
            <person name="Jogler C."/>
        </authorList>
    </citation>
    <scope>NUCLEOTIDE SEQUENCE [LARGE SCALE GENOMIC DNA]</scope>
    <source>
        <strain evidence="1 2">CA54</strain>
    </source>
</reference>
<gene>
    <name evidence="1" type="ORF">CA54_18840</name>
</gene>
<evidence type="ECO:0008006" key="3">
    <source>
        <dbReference type="Google" id="ProtNLM"/>
    </source>
</evidence>
<dbReference type="Proteomes" id="UP000320735">
    <property type="component" value="Unassembled WGS sequence"/>
</dbReference>
<evidence type="ECO:0000313" key="2">
    <source>
        <dbReference type="Proteomes" id="UP000320735"/>
    </source>
</evidence>
<organism evidence="1 2">
    <name type="scientific">Symmachiella macrocystis</name>
    <dbReference type="NCBI Taxonomy" id="2527985"/>
    <lineage>
        <taxon>Bacteria</taxon>
        <taxon>Pseudomonadati</taxon>
        <taxon>Planctomycetota</taxon>
        <taxon>Planctomycetia</taxon>
        <taxon>Planctomycetales</taxon>
        <taxon>Planctomycetaceae</taxon>
        <taxon>Symmachiella</taxon>
    </lineage>
</organism>
<accession>A0A5C6BLY0</accession>
<sequence>MLLYEKLSSEIFGAAIEVHRQLGPGLLESAYQRCLCHELNLREIPFRKEIELPVQYKGMCLDCAYRIDILVDEKIVLELKAVEQLDKIHEAQLLTYLKLSQKRVGLLMNFNVPLMKHGIKRMAL</sequence>
<dbReference type="NCBIfam" id="TIGR04256">
    <property type="entry name" value="GxxExxY"/>
    <property type="match status" value="1"/>
</dbReference>
<dbReference type="RefSeq" id="WP_197532312.1">
    <property type="nucleotide sequence ID" value="NZ_SJPP01000001.1"/>
</dbReference>
<protein>
    <recommendedName>
        <fullName evidence="3">GxxExxY protein</fullName>
    </recommendedName>
</protein>
<comment type="caution">
    <text evidence="1">The sequence shown here is derived from an EMBL/GenBank/DDBJ whole genome shotgun (WGS) entry which is preliminary data.</text>
</comment>
<evidence type="ECO:0000313" key="1">
    <source>
        <dbReference type="EMBL" id="TWU13058.1"/>
    </source>
</evidence>
<proteinExistence type="predicted"/>
<dbReference type="InterPro" id="IPR026350">
    <property type="entry name" value="GxxExxY"/>
</dbReference>
<dbReference type="EMBL" id="SJPP01000001">
    <property type="protein sequence ID" value="TWU13058.1"/>
    <property type="molecule type" value="Genomic_DNA"/>
</dbReference>